<dbReference type="EMBL" id="WMFA01000002">
    <property type="protein sequence ID" value="MYL70676.1"/>
    <property type="molecule type" value="Genomic_DNA"/>
</dbReference>
<gene>
    <name evidence="1" type="ORF">GLW00_07435</name>
</gene>
<proteinExistence type="predicted"/>
<sequence>MREEQMKDVFETYGYGEVYSRFQTPLYVTGLLDDVEEEVLEDFFDNIELTKEVFFDEFRFWFQYFSTAQRGPQY</sequence>
<dbReference type="RefSeq" id="WP_160912703.1">
    <property type="nucleotide sequence ID" value="NZ_WMFA01000002.1"/>
</dbReference>
<protein>
    <submittedName>
        <fullName evidence="1">Uncharacterized protein</fullName>
    </submittedName>
</protein>
<reference evidence="1 2" key="1">
    <citation type="submission" date="2019-11" db="EMBL/GenBank/DDBJ databases">
        <title>Genome sequences of 17 halophilic strains isolated from different environments.</title>
        <authorList>
            <person name="Furrow R.E."/>
        </authorList>
    </citation>
    <scope>NUCLEOTIDE SEQUENCE [LARGE SCALE GENOMIC DNA]</scope>
    <source>
        <strain evidence="1 2">SL-4</strain>
    </source>
</reference>
<evidence type="ECO:0000313" key="1">
    <source>
        <dbReference type="EMBL" id="MYL70676.1"/>
    </source>
</evidence>
<dbReference type="OrthoDB" id="2972351at2"/>
<organism evidence="1 2">
    <name type="scientific">Halobacillus litoralis</name>
    <dbReference type="NCBI Taxonomy" id="45668"/>
    <lineage>
        <taxon>Bacteria</taxon>
        <taxon>Bacillati</taxon>
        <taxon>Bacillota</taxon>
        <taxon>Bacilli</taxon>
        <taxon>Bacillales</taxon>
        <taxon>Bacillaceae</taxon>
        <taxon>Halobacillus</taxon>
    </lineage>
</organism>
<comment type="caution">
    <text evidence="1">The sequence shown here is derived from an EMBL/GenBank/DDBJ whole genome shotgun (WGS) entry which is preliminary data.</text>
</comment>
<name>A0A845FAI0_9BACI</name>
<dbReference type="AlphaFoldDB" id="A0A845FAI0"/>
<evidence type="ECO:0000313" key="2">
    <source>
        <dbReference type="Proteomes" id="UP000450457"/>
    </source>
</evidence>
<accession>A0A845FAI0</accession>
<dbReference type="Proteomes" id="UP000450457">
    <property type="component" value="Unassembled WGS sequence"/>
</dbReference>
<dbReference type="GeneID" id="78006817"/>